<keyword evidence="4" id="KW-1185">Reference proteome</keyword>
<dbReference type="InterPro" id="IPR013758">
    <property type="entry name" value="Topo_IIA_A/C_ab"/>
</dbReference>
<dbReference type="GO" id="GO:0005524">
    <property type="term" value="F:ATP binding"/>
    <property type="evidence" value="ECO:0007669"/>
    <property type="project" value="InterPro"/>
</dbReference>
<dbReference type="GO" id="GO:0006265">
    <property type="term" value="P:DNA topological change"/>
    <property type="evidence" value="ECO:0007669"/>
    <property type="project" value="InterPro"/>
</dbReference>
<proteinExistence type="predicted"/>
<accession>A0A0F3GW98</accession>
<dbReference type="InterPro" id="IPR013760">
    <property type="entry name" value="Topo_IIA-like_dom_sf"/>
</dbReference>
<dbReference type="AlphaFoldDB" id="A0A0F3GW98"/>
<gene>
    <name evidence="3" type="ORF">MBAV_001670</name>
</gene>
<dbReference type="SUPFAM" id="SSF56719">
    <property type="entry name" value="Type II DNA topoisomerase"/>
    <property type="match status" value="1"/>
</dbReference>
<name>A0A0F3GW98_9BACT</name>
<evidence type="ECO:0000256" key="2">
    <source>
        <dbReference type="ARBA" id="ARBA00023029"/>
    </source>
</evidence>
<dbReference type="Gene3D" id="3.90.199.10">
    <property type="entry name" value="Topoisomerase II, domain 5"/>
    <property type="match status" value="1"/>
</dbReference>
<dbReference type="Proteomes" id="UP000033423">
    <property type="component" value="Unassembled WGS sequence"/>
</dbReference>
<evidence type="ECO:0000313" key="4">
    <source>
        <dbReference type="Proteomes" id="UP000033423"/>
    </source>
</evidence>
<protein>
    <submittedName>
        <fullName evidence="3">Uncharacterized protein</fullName>
    </submittedName>
</protein>
<keyword evidence="2" id="KW-0799">Topoisomerase</keyword>
<organism evidence="3 4">
    <name type="scientific">Candidatus Magnetobacterium bavaricum</name>
    <dbReference type="NCBI Taxonomy" id="29290"/>
    <lineage>
        <taxon>Bacteria</taxon>
        <taxon>Pseudomonadati</taxon>
        <taxon>Nitrospirota</taxon>
        <taxon>Thermodesulfovibrionia</taxon>
        <taxon>Thermodesulfovibrionales</taxon>
        <taxon>Candidatus Magnetobacteriaceae</taxon>
        <taxon>Candidatus Magnetobacterium</taxon>
    </lineage>
</organism>
<comment type="caution">
    <text evidence="3">The sequence shown here is derived from an EMBL/GenBank/DDBJ whole genome shotgun (WGS) entry which is preliminary data.</text>
</comment>
<evidence type="ECO:0000313" key="3">
    <source>
        <dbReference type="EMBL" id="KJU86132.1"/>
    </source>
</evidence>
<comment type="catalytic activity">
    <reaction evidence="1">
        <text>ATP-dependent breakage, passage and rejoining of double-stranded DNA.</text>
        <dbReference type="EC" id="5.6.2.2"/>
    </reaction>
</comment>
<keyword evidence="2" id="KW-0413">Isomerase</keyword>
<evidence type="ECO:0000256" key="1">
    <source>
        <dbReference type="ARBA" id="ARBA00000185"/>
    </source>
</evidence>
<feature type="non-terminal residue" evidence="3">
    <location>
        <position position="32"/>
    </location>
</feature>
<sequence length="32" mass="3605">MTTLQVSIEDEMKVCYLDYAMSVIIGRALPDV</sequence>
<dbReference type="GO" id="GO:0003918">
    <property type="term" value="F:DNA topoisomerase type II (double strand cut, ATP-hydrolyzing) activity"/>
    <property type="evidence" value="ECO:0007669"/>
    <property type="project" value="UniProtKB-EC"/>
</dbReference>
<dbReference type="GO" id="GO:0003677">
    <property type="term" value="F:DNA binding"/>
    <property type="evidence" value="ECO:0007669"/>
    <property type="project" value="InterPro"/>
</dbReference>
<reference evidence="3 4" key="1">
    <citation type="submission" date="2015-02" db="EMBL/GenBank/DDBJ databases">
        <title>Single-cell genomics of uncultivated deep-branching MTB reveals a conserved set of magnetosome genes.</title>
        <authorList>
            <person name="Kolinko S."/>
            <person name="Richter M."/>
            <person name="Glockner F.O."/>
            <person name="Brachmann A."/>
            <person name="Schuler D."/>
        </authorList>
    </citation>
    <scope>NUCLEOTIDE SEQUENCE [LARGE SCALE GENOMIC DNA]</scope>
    <source>
        <strain evidence="3">TM-1</strain>
    </source>
</reference>
<dbReference type="EMBL" id="LACI01000727">
    <property type="protein sequence ID" value="KJU86132.1"/>
    <property type="molecule type" value="Genomic_DNA"/>
</dbReference>